<dbReference type="OrthoDB" id="245697at2759"/>
<dbReference type="PANTHER" id="PTHR12673">
    <property type="entry name" value="FACIOGENITAL DYSPLASIA PROTEIN"/>
    <property type="match status" value="1"/>
</dbReference>
<gene>
    <name evidence="2" type="ORF">DGYR_LOCUS9068</name>
</gene>
<feature type="domain" description="DH" evidence="1">
    <location>
        <begin position="26"/>
        <end position="201"/>
    </location>
</feature>
<name>A0A7I8VYW5_9ANNE</name>
<dbReference type="SUPFAM" id="SSF48065">
    <property type="entry name" value="DBL homology domain (DH-domain)"/>
    <property type="match status" value="1"/>
</dbReference>
<dbReference type="AlphaFoldDB" id="A0A7I8VYW5"/>
<dbReference type="PROSITE" id="PS00741">
    <property type="entry name" value="DH_1"/>
    <property type="match status" value="1"/>
</dbReference>
<keyword evidence="3" id="KW-1185">Reference proteome</keyword>
<dbReference type="InterPro" id="IPR000219">
    <property type="entry name" value="DH_dom"/>
</dbReference>
<dbReference type="GO" id="GO:0005737">
    <property type="term" value="C:cytoplasm"/>
    <property type="evidence" value="ECO:0007669"/>
    <property type="project" value="TreeGrafter"/>
</dbReference>
<dbReference type="SMART" id="SM00325">
    <property type="entry name" value="RhoGEF"/>
    <property type="match status" value="1"/>
</dbReference>
<sequence>MDDVLEVEEYSCNRLPRSAIKPTLNKRQKVIKEVFDTEETYLFHLKLIVKNFQSPLKKLKLVPEYVISEIFQNIDQIISLNKELMELLSQHSMGEAFLRVSQFFKFYSLYANNHEYALATLLNWEQKCPDLSAFRRTQEGLPEMNGLKLNALLITPVQRVPRYKLLLTELLKQTENDNPDYENIKKAVAEMSKVADHINNHIKQQDNAQKMIAIQKSLCGTSVPQLVQPGRIFLKEGDLKKVSRKGGKAHDRKCSCILPLRHCKVERLLGHSQSQATLFAISCQDERLLLYSDHKTVESWIKALHETINSLEESRMTLRKPSSTRTPLRGLALMKQIKLEQRQSPTISPTKETIFSTLNFTENQTLDCFLMPFRKRSKRL</sequence>
<comment type="caution">
    <text evidence="2">The sequence shown here is derived from an EMBL/GenBank/DDBJ whole genome shotgun (WGS) entry which is preliminary data.</text>
</comment>
<dbReference type="PANTHER" id="PTHR12673:SF159">
    <property type="entry name" value="LD03170P"/>
    <property type="match status" value="1"/>
</dbReference>
<reference evidence="2 3" key="1">
    <citation type="submission" date="2020-08" db="EMBL/GenBank/DDBJ databases">
        <authorList>
            <person name="Hejnol A."/>
        </authorList>
    </citation>
    <scope>NUCLEOTIDE SEQUENCE [LARGE SCALE GENOMIC DNA]</scope>
</reference>
<dbReference type="InterPro" id="IPR001331">
    <property type="entry name" value="GDS_CDC24_CS"/>
</dbReference>
<dbReference type="SUPFAM" id="SSF50729">
    <property type="entry name" value="PH domain-like"/>
    <property type="match status" value="1"/>
</dbReference>
<dbReference type="Gene3D" id="2.30.29.30">
    <property type="entry name" value="Pleckstrin-homology domain (PH domain)/Phosphotyrosine-binding domain (PTB)"/>
    <property type="match status" value="1"/>
</dbReference>
<organism evidence="2 3">
    <name type="scientific">Dimorphilus gyrociliatus</name>
    <dbReference type="NCBI Taxonomy" id="2664684"/>
    <lineage>
        <taxon>Eukaryota</taxon>
        <taxon>Metazoa</taxon>
        <taxon>Spiralia</taxon>
        <taxon>Lophotrochozoa</taxon>
        <taxon>Annelida</taxon>
        <taxon>Polychaeta</taxon>
        <taxon>Polychaeta incertae sedis</taxon>
        <taxon>Dinophilidae</taxon>
        <taxon>Dimorphilus</taxon>
    </lineage>
</organism>
<dbReference type="InterPro" id="IPR051092">
    <property type="entry name" value="FYVE_RhoGEF_PH"/>
</dbReference>
<dbReference type="PROSITE" id="PS50010">
    <property type="entry name" value="DH_2"/>
    <property type="match status" value="1"/>
</dbReference>
<dbReference type="InterPro" id="IPR011993">
    <property type="entry name" value="PH-like_dom_sf"/>
</dbReference>
<proteinExistence type="predicted"/>
<dbReference type="Gene3D" id="1.20.900.10">
    <property type="entry name" value="Dbl homology (DH) domain"/>
    <property type="match status" value="1"/>
</dbReference>
<accession>A0A7I8VYW5</accession>
<protein>
    <submittedName>
        <fullName evidence="2">DgyrCDS9608</fullName>
    </submittedName>
</protein>
<dbReference type="InterPro" id="IPR035899">
    <property type="entry name" value="DBL_dom_sf"/>
</dbReference>
<dbReference type="EMBL" id="CAJFCJ010000013">
    <property type="protein sequence ID" value="CAD5121071.1"/>
    <property type="molecule type" value="Genomic_DNA"/>
</dbReference>
<dbReference type="GO" id="GO:0005085">
    <property type="term" value="F:guanyl-nucleotide exchange factor activity"/>
    <property type="evidence" value="ECO:0007669"/>
    <property type="project" value="InterPro"/>
</dbReference>
<evidence type="ECO:0000259" key="1">
    <source>
        <dbReference type="PROSITE" id="PS50010"/>
    </source>
</evidence>
<dbReference type="Proteomes" id="UP000549394">
    <property type="component" value="Unassembled WGS sequence"/>
</dbReference>
<evidence type="ECO:0000313" key="3">
    <source>
        <dbReference type="Proteomes" id="UP000549394"/>
    </source>
</evidence>
<dbReference type="Pfam" id="PF00621">
    <property type="entry name" value="RhoGEF"/>
    <property type="match status" value="1"/>
</dbReference>
<dbReference type="GO" id="GO:0035556">
    <property type="term" value="P:intracellular signal transduction"/>
    <property type="evidence" value="ECO:0007669"/>
    <property type="project" value="InterPro"/>
</dbReference>
<evidence type="ECO:0000313" key="2">
    <source>
        <dbReference type="EMBL" id="CAD5121071.1"/>
    </source>
</evidence>
<dbReference type="CDD" id="cd00160">
    <property type="entry name" value="RhoGEF"/>
    <property type="match status" value="1"/>
</dbReference>